<evidence type="ECO:0000313" key="2">
    <source>
        <dbReference type="EMBL" id="CAD8195710.1"/>
    </source>
</evidence>
<evidence type="ECO:0000256" key="1">
    <source>
        <dbReference type="SAM" id="MobiDB-lite"/>
    </source>
</evidence>
<keyword evidence="3" id="KW-1185">Reference proteome</keyword>
<protein>
    <recommendedName>
        <fullName evidence="4">G domain-containing protein</fullName>
    </recommendedName>
</protein>
<dbReference type="PANTHER" id="PTHR32046:SF12">
    <property type="entry name" value="AIG1-TYPE G DOMAIN-CONTAINING PROTEIN"/>
    <property type="match status" value="1"/>
</dbReference>
<name>A0A8S1X4J2_9CILI</name>
<feature type="region of interest" description="Disordered" evidence="1">
    <location>
        <begin position="699"/>
        <end position="743"/>
    </location>
</feature>
<dbReference type="EMBL" id="CAJJDO010000110">
    <property type="protein sequence ID" value="CAD8195710.1"/>
    <property type="molecule type" value="Genomic_DNA"/>
</dbReference>
<reference evidence="2" key="1">
    <citation type="submission" date="2021-01" db="EMBL/GenBank/DDBJ databases">
        <authorList>
            <consortium name="Genoscope - CEA"/>
            <person name="William W."/>
        </authorList>
    </citation>
    <scope>NUCLEOTIDE SEQUENCE</scope>
</reference>
<dbReference type="AlphaFoldDB" id="A0A8S1X4J2"/>
<gene>
    <name evidence="2" type="ORF">PPENT_87.1.T1100092</name>
</gene>
<accession>A0A8S1X4J2</accession>
<feature type="compositionally biased region" description="Polar residues" evidence="1">
    <location>
        <begin position="721"/>
        <end position="743"/>
    </location>
</feature>
<organism evidence="2 3">
    <name type="scientific">Paramecium pentaurelia</name>
    <dbReference type="NCBI Taxonomy" id="43138"/>
    <lineage>
        <taxon>Eukaryota</taxon>
        <taxon>Sar</taxon>
        <taxon>Alveolata</taxon>
        <taxon>Ciliophora</taxon>
        <taxon>Intramacronucleata</taxon>
        <taxon>Oligohymenophorea</taxon>
        <taxon>Peniculida</taxon>
        <taxon>Parameciidae</taxon>
        <taxon>Paramecium</taxon>
    </lineage>
</organism>
<evidence type="ECO:0000313" key="3">
    <source>
        <dbReference type="Proteomes" id="UP000689195"/>
    </source>
</evidence>
<dbReference type="PANTHER" id="PTHR32046">
    <property type="entry name" value="G DOMAIN-CONTAINING PROTEIN"/>
    <property type="match status" value="1"/>
</dbReference>
<dbReference type="Proteomes" id="UP000689195">
    <property type="component" value="Unassembled WGS sequence"/>
</dbReference>
<sequence>MSFTFIIQEHKQRILEQLNYRKDENRQQQLDQYLDRLNKLGFYVELLPSIEPKFFVEKQGFSIKEALILTRGRHQARPNDEEIQRLEFDKETNILKLEYQDIAFEGEQNYSYILILGPPNRGKTTFIFNIINKIFNVQYNSMYRVKKRYDQIRGYYDEYHIRIEKKNYVFVDFRGIGDLKLDFLGLDQSGNSNIYVEILEYLQKNASIAAIFYVNSSSINRLSEDESYCLQRFFELIPNKIINQHKFFLILTYCTDNTPKMTIYEQSNSTPEDLKNLLKKEMISEREKFWYGINNKPLYEPVMNSDEQNQINNQPLQEQEINYNEQNDKNLQLDKLLRNFKDDQFLEPEQNVNDGKFLGQQESNEQDERAEVEIEETQLGKFQYNQMTSVISEIISKIQIANNNIDNEFNKQYFKQQLSFEKNIIELLKIYRLSTQGLILEGLKIEQFQTTYLAYEMKNLNEKEKFKIKKGSKLLYCGTCNIQCHENCRFKNINEMSDNNICRMFVKNTNRNFVCKKCKKHDPQKECTVQNHQLIDQTGEVQKKTLVQMIILENYDQIKKNMTLNKQSKAIYRLKQTAVIKAKLKYQNQIEVIRNLYEQKNNQNCIPIDLNQREKYLNAMMNQLKNNNQNGDEFYKKLEEVNQIYFDLVENDKSNQKQDPQIEQKSQVVIPELELPESNNSQQNLNNQISFRQSSNIQQNMFSNPDNQQVQQQIDEQSPQKNFGRNSAYFNNSNERQPLISDQ</sequence>
<proteinExistence type="predicted"/>
<evidence type="ECO:0008006" key="4">
    <source>
        <dbReference type="Google" id="ProtNLM"/>
    </source>
</evidence>
<dbReference type="OrthoDB" id="304555at2759"/>
<feature type="compositionally biased region" description="Low complexity" evidence="1">
    <location>
        <begin position="708"/>
        <end position="720"/>
    </location>
</feature>
<comment type="caution">
    <text evidence="2">The sequence shown here is derived from an EMBL/GenBank/DDBJ whole genome shotgun (WGS) entry which is preliminary data.</text>
</comment>